<comment type="caution">
    <text evidence="1">The sequence shown here is derived from an EMBL/GenBank/DDBJ whole genome shotgun (WGS) entry which is preliminary data.</text>
</comment>
<evidence type="ECO:0000313" key="1">
    <source>
        <dbReference type="EMBL" id="MBC8431876.1"/>
    </source>
</evidence>
<sequence length="116" mass="13935">MGILSKLFRTDPDSVYKACIKIYEKAKRERPGKNERDYLKLVLLTKPPYDYQHDKVINLLLDKFSTIEALADYIADMSDSYNRDSQKYVWESRERNLKFVPKVKKRNEAFFREFWG</sequence>
<name>A0A8J6P165_9BACT</name>
<dbReference type="Proteomes" id="UP000605201">
    <property type="component" value="Unassembled WGS sequence"/>
</dbReference>
<reference evidence="1 2" key="1">
    <citation type="submission" date="2020-08" db="EMBL/GenBank/DDBJ databases">
        <title>Bridging the membrane lipid divide: bacteria of the FCB group superphylum have the potential to synthesize archaeal ether lipids.</title>
        <authorList>
            <person name="Villanueva L."/>
            <person name="Von Meijenfeldt F.A.B."/>
            <person name="Westbye A.B."/>
            <person name="Yadav S."/>
            <person name="Hopmans E.C."/>
            <person name="Dutilh B.E."/>
            <person name="Sinninghe Damste J.S."/>
        </authorList>
    </citation>
    <scope>NUCLEOTIDE SEQUENCE [LARGE SCALE GENOMIC DNA]</scope>
    <source>
        <strain evidence="1">NIOZ-UU17</strain>
    </source>
</reference>
<evidence type="ECO:0000313" key="2">
    <source>
        <dbReference type="Proteomes" id="UP000605201"/>
    </source>
</evidence>
<protein>
    <submittedName>
        <fullName evidence="1">Uncharacterized protein</fullName>
    </submittedName>
</protein>
<organism evidence="1 2">
    <name type="scientific">Candidatus Desulfatibia vada</name>
    <dbReference type="NCBI Taxonomy" id="2841696"/>
    <lineage>
        <taxon>Bacteria</taxon>
        <taxon>Pseudomonadati</taxon>
        <taxon>Thermodesulfobacteriota</taxon>
        <taxon>Desulfobacteria</taxon>
        <taxon>Desulfobacterales</taxon>
        <taxon>Desulfobacterales incertae sedis</taxon>
        <taxon>Candidatus Desulfatibia</taxon>
    </lineage>
</organism>
<gene>
    <name evidence="1" type="ORF">H8D96_08135</name>
</gene>
<accession>A0A8J6P165</accession>
<proteinExistence type="predicted"/>
<dbReference type="AlphaFoldDB" id="A0A8J6P165"/>
<dbReference type="EMBL" id="JACNIG010000187">
    <property type="protein sequence ID" value="MBC8431876.1"/>
    <property type="molecule type" value="Genomic_DNA"/>
</dbReference>